<dbReference type="InterPro" id="IPR012919">
    <property type="entry name" value="SUN_dom"/>
</dbReference>
<evidence type="ECO:0000256" key="12">
    <source>
        <dbReference type="SAM" id="Phobius"/>
    </source>
</evidence>
<keyword evidence="2 12" id="KW-0812">Transmembrane</keyword>
<evidence type="ECO:0000259" key="14">
    <source>
        <dbReference type="PROSITE" id="PS51469"/>
    </source>
</evidence>
<evidence type="ECO:0000256" key="3">
    <source>
        <dbReference type="ARBA" id="ARBA00022729"/>
    </source>
</evidence>
<dbReference type="Proteomes" id="UP000029867">
    <property type="component" value="Unassembled WGS sequence"/>
</dbReference>
<evidence type="ECO:0000256" key="7">
    <source>
        <dbReference type="ARBA" id="ARBA00023180"/>
    </source>
</evidence>
<dbReference type="EMBL" id="JQFK01000005">
    <property type="protein sequence ID" value="KGK39923.1"/>
    <property type="molecule type" value="Genomic_DNA"/>
</dbReference>
<sequence>MEAEKAMMFQLQTDVILRRLDFFVLVLLAFLGCTQAETKNESCTSNSTLTTGIVAKLNEPTLNITESALGGSSFDGMQETTEGNRELNAVGLNFRSFEEWKKDKLDHDQKESSRLNYGQLTNNSSKNNGTTDINSDLTIEGIQSQRYKKRESSLHHDGLSTANDEIGEDMMIQLEMFTGKNEEQGKLYKGRYNYASIDCAATIVKTNNEAKGANSILVDNKDSYLLNECRSKNKHVVIELCEDILVDEVSIGNFEFYSSVFKDIKISVSDRFPAPQWMILGEFQAENIRKLQIFKIENPIIWAKFLKVEFLTHYGDQFYCPVSTVQVHGKTMIEQFKEENPDEEIATLESSMIEEELHSLSTADPLLEKNTSTFLEMKDQSEISSMFNFLPFPDTMNSLCFDANLTTTDVDCSTLKYLKLDQFLIEHENKRSDEQCLAEPEVGTLNRTNDQENITYQASQQYSITPKSQPQDSIYKNIVKRLSLLESNATLSLLYIEEQSKLLSSAFMDLEKQQSHKFQQILSQFNTTIRSQMEIYEKLSIDVYKSFSGLFEYQQQKFESTNLEIIEKIQEIEKSVTLYKHLTITCVVLIIVLIFYILLSKDLYLDEAYIADASFVPSPNLSPTTSPTVSRSTSVYNMKRKIPHFSEKGSANEQLGTHNQDSNTNIVPKLALKLREGNSQEYTSALNPIPTPSSSLVAVPTSTSVTPTSSSTSIVLRYRSSLLDTFSKSWSPSKKKHIQSQSRYSNRTLISTNDIQTPETSRSTSPIPVMERIGAKNTTVNNKVADQDRGIHSAFEDEDVNRTSEPGDFELVVDDQ</sequence>
<feature type="transmembrane region" description="Helical" evidence="12">
    <location>
        <begin position="578"/>
        <end position="599"/>
    </location>
</feature>
<proteinExistence type="inferred from homology"/>
<accession>A0A099P4L2</accession>
<keyword evidence="5 12" id="KW-1133">Transmembrane helix</keyword>
<evidence type="ECO:0000256" key="6">
    <source>
        <dbReference type="ARBA" id="ARBA00023136"/>
    </source>
</evidence>
<gene>
    <name evidence="15" type="ORF">JL09_g862</name>
</gene>
<feature type="domain" description="SUN" evidence="14">
    <location>
        <begin position="167"/>
        <end position="332"/>
    </location>
</feature>
<comment type="subunit">
    <text evidence="9">Interacts with EMP65.</text>
</comment>
<comment type="caution">
    <text evidence="15">The sequence shown here is derived from an EMBL/GenBank/DDBJ whole genome shotgun (WGS) entry which is preliminary data.</text>
</comment>
<evidence type="ECO:0000256" key="4">
    <source>
        <dbReference type="ARBA" id="ARBA00022824"/>
    </source>
</evidence>
<dbReference type="PROSITE" id="PS51257">
    <property type="entry name" value="PROKAR_LIPOPROTEIN"/>
    <property type="match status" value="1"/>
</dbReference>
<dbReference type="HOGENOM" id="CLU_006633_4_1_1"/>
<evidence type="ECO:0000256" key="1">
    <source>
        <dbReference type="ARBA" id="ARBA00004115"/>
    </source>
</evidence>
<evidence type="ECO:0000256" key="11">
    <source>
        <dbReference type="SAM" id="MobiDB-lite"/>
    </source>
</evidence>
<dbReference type="PANTHER" id="PTHR12953">
    <property type="entry name" value="MEMBRANE PROTEIN CH1 RELATED"/>
    <property type="match status" value="1"/>
</dbReference>
<feature type="signal peptide" evidence="13">
    <location>
        <begin position="1"/>
        <end position="36"/>
    </location>
</feature>
<dbReference type="PROSITE" id="PS51469">
    <property type="entry name" value="SUN"/>
    <property type="match status" value="1"/>
</dbReference>
<comment type="similarity">
    <text evidence="8">Belongs to the SLP1 family.</text>
</comment>
<dbReference type="VEuPathDB" id="FungiDB:C5L36_0A02140"/>
<dbReference type="InterPro" id="IPR045120">
    <property type="entry name" value="Suco/Slp1-like"/>
</dbReference>
<evidence type="ECO:0000313" key="16">
    <source>
        <dbReference type="Proteomes" id="UP000029867"/>
    </source>
</evidence>
<feature type="compositionally biased region" description="Polar residues" evidence="11">
    <location>
        <begin position="114"/>
        <end position="134"/>
    </location>
</feature>
<protein>
    <recommendedName>
        <fullName evidence="10">SUN-like protein 1</fullName>
    </recommendedName>
</protein>
<keyword evidence="3 13" id="KW-0732">Signal</keyword>
<feature type="chain" id="PRO_5001959470" description="SUN-like protein 1" evidence="13">
    <location>
        <begin position="37"/>
        <end position="816"/>
    </location>
</feature>
<dbReference type="GO" id="GO:0005789">
    <property type="term" value="C:endoplasmic reticulum membrane"/>
    <property type="evidence" value="ECO:0007669"/>
    <property type="project" value="UniProtKB-SubCell"/>
</dbReference>
<evidence type="ECO:0000313" key="15">
    <source>
        <dbReference type="EMBL" id="KGK39923.1"/>
    </source>
</evidence>
<dbReference type="FunFam" id="2.60.120.260:FF:000099">
    <property type="entry name" value="Uncharacterized protein, isoform C"/>
    <property type="match status" value="1"/>
</dbReference>
<dbReference type="PANTHER" id="PTHR12953:SF0">
    <property type="entry name" value="SUN DOMAIN-CONTAINING OSSIFICATION FACTOR"/>
    <property type="match status" value="1"/>
</dbReference>
<keyword evidence="6 12" id="KW-0472">Membrane</keyword>
<keyword evidence="4" id="KW-0256">Endoplasmic reticulum</keyword>
<evidence type="ECO:0000256" key="13">
    <source>
        <dbReference type="SAM" id="SignalP"/>
    </source>
</evidence>
<name>A0A099P4L2_PICKU</name>
<feature type="region of interest" description="Disordered" evidence="11">
    <location>
        <begin position="108"/>
        <end position="134"/>
    </location>
</feature>
<evidence type="ECO:0000256" key="8">
    <source>
        <dbReference type="ARBA" id="ARBA00061226"/>
    </source>
</evidence>
<dbReference type="eggNOG" id="KOG1396">
    <property type="taxonomic scope" value="Eukaryota"/>
</dbReference>
<dbReference type="AlphaFoldDB" id="A0A099P4L2"/>
<keyword evidence="7" id="KW-0325">Glycoprotein</keyword>
<dbReference type="Pfam" id="PF07738">
    <property type="entry name" value="Sad1_UNC"/>
    <property type="match status" value="1"/>
</dbReference>
<comment type="subcellular location">
    <subcellularLocation>
        <location evidence="1">Endoplasmic reticulum membrane</location>
        <topology evidence="1">Single-pass type I membrane protein</topology>
    </subcellularLocation>
</comment>
<organism evidence="15 16">
    <name type="scientific">Pichia kudriavzevii</name>
    <name type="common">Yeast</name>
    <name type="synonym">Issatchenkia orientalis</name>
    <dbReference type="NCBI Taxonomy" id="4909"/>
    <lineage>
        <taxon>Eukaryota</taxon>
        <taxon>Fungi</taxon>
        <taxon>Dikarya</taxon>
        <taxon>Ascomycota</taxon>
        <taxon>Saccharomycotina</taxon>
        <taxon>Pichiomycetes</taxon>
        <taxon>Pichiales</taxon>
        <taxon>Pichiaceae</taxon>
        <taxon>Pichia</taxon>
    </lineage>
</organism>
<evidence type="ECO:0000256" key="2">
    <source>
        <dbReference type="ARBA" id="ARBA00022692"/>
    </source>
</evidence>
<evidence type="ECO:0000256" key="5">
    <source>
        <dbReference type="ARBA" id="ARBA00022989"/>
    </source>
</evidence>
<dbReference type="GO" id="GO:0034975">
    <property type="term" value="P:protein folding in endoplasmic reticulum"/>
    <property type="evidence" value="ECO:0007669"/>
    <property type="project" value="TreeGrafter"/>
</dbReference>
<evidence type="ECO:0000256" key="10">
    <source>
        <dbReference type="ARBA" id="ARBA00075366"/>
    </source>
</evidence>
<reference evidence="16" key="1">
    <citation type="journal article" date="2014" name="Microb. Cell Fact.">
        <title>Exploiting Issatchenkia orientalis SD108 for succinic acid production.</title>
        <authorList>
            <person name="Xiao H."/>
            <person name="Shao Z."/>
            <person name="Jiang Y."/>
            <person name="Dole S."/>
            <person name="Zhao H."/>
        </authorList>
    </citation>
    <scope>NUCLEOTIDE SEQUENCE [LARGE SCALE GENOMIC DNA]</scope>
    <source>
        <strain evidence="16">SD108</strain>
    </source>
</reference>
<evidence type="ECO:0000256" key="9">
    <source>
        <dbReference type="ARBA" id="ARBA00064635"/>
    </source>
</evidence>